<gene>
    <name evidence="2" type="ORF">ALP97_03588</name>
</gene>
<protein>
    <recommendedName>
        <fullName evidence="1">ScoMcrA-like SRA domain-containing protein</fullName>
    </recommendedName>
</protein>
<reference evidence="2 3" key="1">
    <citation type="submission" date="2018-08" db="EMBL/GenBank/DDBJ databases">
        <title>Recombination of ecologically and evolutionarily significant loci maintains genetic cohesion in the Pseudomonas syringae species complex.</title>
        <authorList>
            <person name="Dillon M."/>
            <person name="Thakur S."/>
            <person name="Almeida R.N.D."/>
            <person name="Weir B.S."/>
            <person name="Guttman D.S."/>
        </authorList>
    </citation>
    <scope>NUCLEOTIDE SEQUENCE [LARGE SCALE GENOMIC DNA]</scope>
    <source>
        <strain evidence="2 3">ICMP 11288</strain>
    </source>
</reference>
<proteinExistence type="predicted"/>
<dbReference type="EMBL" id="RBRL01000389">
    <property type="protein sequence ID" value="RMQ83412.1"/>
    <property type="molecule type" value="Genomic_DNA"/>
</dbReference>
<dbReference type="Proteomes" id="UP000277179">
    <property type="component" value="Unassembled WGS sequence"/>
</dbReference>
<evidence type="ECO:0000259" key="1">
    <source>
        <dbReference type="Pfam" id="PF26348"/>
    </source>
</evidence>
<comment type="caution">
    <text evidence="2">The sequence shown here is derived from an EMBL/GenBank/DDBJ whole genome shotgun (WGS) entry which is preliminary data.</text>
</comment>
<dbReference type="InterPro" id="IPR058712">
    <property type="entry name" value="SRA_ScoMcrA"/>
</dbReference>
<name>A0A3M4PZ18_9PSED</name>
<dbReference type="AlphaFoldDB" id="A0A3M4PZ18"/>
<feature type="domain" description="ScoMcrA-like SRA" evidence="1">
    <location>
        <begin position="121"/>
        <end position="253"/>
    </location>
</feature>
<dbReference type="InterPro" id="IPR003615">
    <property type="entry name" value="HNH_nuc"/>
</dbReference>
<dbReference type="CDD" id="cd00085">
    <property type="entry name" value="HNHc"/>
    <property type="match status" value="1"/>
</dbReference>
<evidence type="ECO:0000313" key="3">
    <source>
        <dbReference type="Proteomes" id="UP000277179"/>
    </source>
</evidence>
<dbReference type="Pfam" id="PF26348">
    <property type="entry name" value="SRA_ScoMcrA"/>
    <property type="match status" value="1"/>
</dbReference>
<evidence type="ECO:0000313" key="2">
    <source>
        <dbReference type="EMBL" id="RMQ83412.1"/>
    </source>
</evidence>
<accession>A0A3M4PZ18</accession>
<organism evidence="2 3">
    <name type="scientific">Pseudomonas salomonii</name>
    <dbReference type="NCBI Taxonomy" id="191391"/>
    <lineage>
        <taxon>Bacteria</taxon>
        <taxon>Pseudomonadati</taxon>
        <taxon>Pseudomonadota</taxon>
        <taxon>Gammaproteobacteria</taxon>
        <taxon>Pseudomonadales</taxon>
        <taxon>Pseudomonadaceae</taxon>
        <taxon>Pseudomonas</taxon>
    </lineage>
</organism>
<sequence length="389" mass="42688">MRHPPRRASIDYLMNAAAHKDVSLKIPAVKKAKLDQALKQFDDKFRHAPQWKGWAENQAHRYAISANSTLYPAKKIVSLATGTPVGLFSGGQPTNGYLKRHGFTIVELQRSTDPELRFVAGQVYDRQTEIHDLFGGSRQSGIASSAQAPAVFIFTGDSGDQYGYTDSHSEEQVFSYTGEGQLGDMTLTKGNLAILEHSKQGKALYVFEILGKSLGQKYLGEYTCASHEWRRGPDKLRNDRAIVVFNLVPVGLELDSSTFSGEHETPDPTMSLAEARKRALAAAEAGSAGESGSARRTVYRRSRTISDYVLKRAAGNCESCKKAAPFMKTNGSPYLEPHHVNRLSDGGLDHPRYIGAICPACHCEIHHGLHGKVKNEALKTYVASIEPKS</sequence>